<keyword evidence="9 14" id="KW-0560">Oxidoreductase</keyword>
<dbReference type="RefSeq" id="XP_003743386.2">
    <property type="nucleotide sequence ID" value="XM_003743338.2"/>
</dbReference>
<evidence type="ECO:0000256" key="6">
    <source>
        <dbReference type="ARBA" id="ARBA00022723"/>
    </source>
</evidence>
<evidence type="ECO:0000256" key="2">
    <source>
        <dbReference type="ARBA" id="ARBA00004174"/>
    </source>
</evidence>
<dbReference type="GO" id="GO:0005789">
    <property type="term" value="C:endoplasmic reticulum membrane"/>
    <property type="evidence" value="ECO:0007669"/>
    <property type="project" value="UniProtKB-SubCell"/>
</dbReference>
<evidence type="ECO:0000256" key="9">
    <source>
        <dbReference type="ARBA" id="ARBA00023002"/>
    </source>
</evidence>
<comment type="similarity">
    <text evidence="4 14">Belongs to the cytochrome P450 family.</text>
</comment>
<dbReference type="SUPFAM" id="SSF48264">
    <property type="entry name" value="Cytochrome P450"/>
    <property type="match status" value="1"/>
</dbReference>
<keyword evidence="10 13" id="KW-0408">Iron</keyword>
<dbReference type="GO" id="GO:0004497">
    <property type="term" value="F:monooxygenase activity"/>
    <property type="evidence" value="ECO:0007669"/>
    <property type="project" value="UniProtKB-KW"/>
</dbReference>
<dbReference type="InterPro" id="IPR001128">
    <property type="entry name" value="Cyt_P450"/>
</dbReference>
<dbReference type="Proteomes" id="UP000694867">
    <property type="component" value="Unplaced"/>
</dbReference>
<evidence type="ECO:0000313" key="15">
    <source>
        <dbReference type="Proteomes" id="UP000694867"/>
    </source>
</evidence>
<dbReference type="GO" id="GO:0005506">
    <property type="term" value="F:iron ion binding"/>
    <property type="evidence" value="ECO:0007669"/>
    <property type="project" value="InterPro"/>
</dbReference>
<evidence type="ECO:0000313" key="16">
    <source>
        <dbReference type="RefSeq" id="XP_003743386.2"/>
    </source>
</evidence>
<dbReference type="InterPro" id="IPR050476">
    <property type="entry name" value="Insect_CytP450_Detox"/>
</dbReference>
<evidence type="ECO:0000256" key="4">
    <source>
        <dbReference type="ARBA" id="ARBA00010617"/>
    </source>
</evidence>
<keyword evidence="11 14" id="KW-0503">Monooxygenase</keyword>
<evidence type="ECO:0000256" key="14">
    <source>
        <dbReference type="RuleBase" id="RU000461"/>
    </source>
</evidence>
<name>A0AAJ6QTM2_9ACAR</name>
<keyword evidence="8" id="KW-0492">Microsome</keyword>
<proteinExistence type="inferred from homology"/>
<dbReference type="InterPro" id="IPR017972">
    <property type="entry name" value="Cyt_P450_CS"/>
</dbReference>
<evidence type="ECO:0000256" key="10">
    <source>
        <dbReference type="ARBA" id="ARBA00023004"/>
    </source>
</evidence>
<dbReference type="Pfam" id="PF00067">
    <property type="entry name" value="p450"/>
    <property type="match status" value="1"/>
</dbReference>
<dbReference type="GO" id="GO:0016705">
    <property type="term" value="F:oxidoreductase activity, acting on paired donors, with incorporation or reduction of molecular oxygen"/>
    <property type="evidence" value="ECO:0007669"/>
    <property type="project" value="InterPro"/>
</dbReference>
<keyword evidence="12" id="KW-0472">Membrane</keyword>
<keyword evidence="6 13" id="KW-0479">Metal-binding</keyword>
<evidence type="ECO:0000256" key="13">
    <source>
        <dbReference type="PIRSR" id="PIRSR602401-1"/>
    </source>
</evidence>
<dbReference type="InterPro" id="IPR002401">
    <property type="entry name" value="Cyt_P450_E_grp-I"/>
</dbReference>
<protein>
    <submittedName>
        <fullName evidence="16">Probable cytochrome P450 6d5</fullName>
    </submittedName>
</protein>
<comment type="cofactor">
    <cofactor evidence="1 13">
        <name>heme</name>
        <dbReference type="ChEBI" id="CHEBI:30413"/>
    </cofactor>
</comment>
<dbReference type="PROSITE" id="PS00086">
    <property type="entry name" value="CYTOCHROME_P450"/>
    <property type="match status" value="1"/>
</dbReference>
<gene>
    <name evidence="16" type="primary">LOC100898697</name>
</gene>
<evidence type="ECO:0000256" key="1">
    <source>
        <dbReference type="ARBA" id="ARBA00001971"/>
    </source>
</evidence>
<evidence type="ECO:0000256" key="11">
    <source>
        <dbReference type="ARBA" id="ARBA00023033"/>
    </source>
</evidence>
<dbReference type="PANTHER" id="PTHR24292:SF54">
    <property type="entry name" value="CYP9F3-RELATED"/>
    <property type="match status" value="1"/>
</dbReference>
<evidence type="ECO:0000256" key="12">
    <source>
        <dbReference type="ARBA" id="ARBA00023136"/>
    </source>
</evidence>
<evidence type="ECO:0000256" key="3">
    <source>
        <dbReference type="ARBA" id="ARBA00004406"/>
    </source>
</evidence>
<dbReference type="PRINTS" id="PR00385">
    <property type="entry name" value="P450"/>
</dbReference>
<evidence type="ECO:0000256" key="8">
    <source>
        <dbReference type="ARBA" id="ARBA00022848"/>
    </source>
</evidence>
<dbReference type="Gene3D" id="1.10.630.10">
    <property type="entry name" value="Cytochrome P450"/>
    <property type="match status" value="1"/>
</dbReference>
<dbReference type="PANTHER" id="PTHR24292">
    <property type="entry name" value="CYTOCHROME P450"/>
    <property type="match status" value="1"/>
</dbReference>
<dbReference type="KEGG" id="goe:100898697"/>
<accession>A0AAJ6QTM2</accession>
<dbReference type="AlphaFoldDB" id="A0AAJ6QTM2"/>
<keyword evidence="7" id="KW-0256">Endoplasmic reticulum</keyword>
<sequence>MYQYLLFVILVLVLTILYKIHRATTFWRNAGIPYEPYLQYLHSYFVRYKQEDVYTILEEYNRKYGLVYGTYQGLTPALRVSTLEGCKDLLTSNFMNAHKRSIEVKTGAKLWDNSLFSLDYKTWKTVRKLTTPGFTPAKLRFMVPKMQRNSERMSQKLSKIAASENNIINPVKYAQGFAIDEIAALAYGLELDAMEDPKNPFVVSGQGVFAPCLGLTLLLSVPWLLKYVPVHYPQKHVMKFLTEFSTSVIKSRRQRQFPSNEIDILGLWLEEQKTNPEFTDDLVAAQTFTFFTAGFETTAMTLSFTLYMLALHPEAQDRAYRNILENVSDIDNITYDDYSRMKFVEACFTETLRLYPTDYIVDRITQAPCTIADVKVEAGMAVQIPIPAMHRDSRYFPEPLKYRPERFLNEDCQAFMTFGDGPKGCIGRRLALLQLTVLLTAVLTKVRLEPRPDDKNADIKELPIKLNPGMPYLATSKDSIDICVLPRGK</sequence>
<dbReference type="FunFam" id="1.10.630.10:FF:000182">
    <property type="entry name" value="Cytochrome P450 3A4"/>
    <property type="match status" value="1"/>
</dbReference>
<reference evidence="16" key="1">
    <citation type="submission" date="2025-08" db="UniProtKB">
        <authorList>
            <consortium name="RefSeq"/>
        </authorList>
    </citation>
    <scope>IDENTIFICATION</scope>
</reference>
<comment type="subcellular location">
    <subcellularLocation>
        <location evidence="3">Endoplasmic reticulum membrane</location>
        <topology evidence="3">Peripheral membrane protein</topology>
    </subcellularLocation>
    <subcellularLocation>
        <location evidence="2">Microsome membrane</location>
        <topology evidence="2">Peripheral membrane protein</topology>
    </subcellularLocation>
</comment>
<dbReference type="InterPro" id="IPR036396">
    <property type="entry name" value="Cyt_P450_sf"/>
</dbReference>
<dbReference type="PRINTS" id="PR00463">
    <property type="entry name" value="EP450I"/>
</dbReference>
<dbReference type="GeneID" id="100898697"/>
<keyword evidence="15" id="KW-1185">Reference proteome</keyword>
<evidence type="ECO:0000256" key="7">
    <source>
        <dbReference type="ARBA" id="ARBA00022824"/>
    </source>
</evidence>
<keyword evidence="5 13" id="KW-0349">Heme</keyword>
<feature type="binding site" description="axial binding residue" evidence="13">
    <location>
        <position position="425"/>
    </location>
    <ligand>
        <name>heme</name>
        <dbReference type="ChEBI" id="CHEBI:30413"/>
    </ligand>
    <ligandPart>
        <name>Fe</name>
        <dbReference type="ChEBI" id="CHEBI:18248"/>
    </ligandPart>
</feature>
<evidence type="ECO:0000256" key="5">
    <source>
        <dbReference type="ARBA" id="ARBA00022617"/>
    </source>
</evidence>
<dbReference type="GO" id="GO:0020037">
    <property type="term" value="F:heme binding"/>
    <property type="evidence" value="ECO:0007669"/>
    <property type="project" value="InterPro"/>
</dbReference>
<organism evidence="15 16">
    <name type="scientific">Galendromus occidentalis</name>
    <name type="common">western predatory mite</name>
    <dbReference type="NCBI Taxonomy" id="34638"/>
    <lineage>
        <taxon>Eukaryota</taxon>
        <taxon>Metazoa</taxon>
        <taxon>Ecdysozoa</taxon>
        <taxon>Arthropoda</taxon>
        <taxon>Chelicerata</taxon>
        <taxon>Arachnida</taxon>
        <taxon>Acari</taxon>
        <taxon>Parasitiformes</taxon>
        <taxon>Mesostigmata</taxon>
        <taxon>Gamasina</taxon>
        <taxon>Phytoseioidea</taxon>
        <taxon>Phytoseiidae</taxon>
        <taxon>Typhlodrominae</taxon>
        <taxon>Galendromus</taxon>
    </lineage>
</organism>